<feature type="region of interest" description="Disordered" evidence="3">
    <location>
        <begin position="329"/>
        <end position="396"/>
    </location>
</feature>
<dbReference type="RefSeq" id="XP_025367565.1">
    <property type="nucleotide sequence ID" value="XM_025517136.1"/>
</dbReference>
<dbReference type="GeneID" id="37039006"/>
<dbReference type="Pfam" id="PF26282">
    <property type="entry name" value="Ig_TRAPPC9-Trs120_3rd"/>
    <property type="match status" value="1"/>
</dbReference>
<dbReference type="Pfam" id="PF26283">
    <property type="entry name" value="Ig_TRAPPC9-Trs120_4th"/>
    <property type="match status" value="1"/>
</dbReference>
<dbReference type="GO" id="GO:0005802">
    <property type="term" value="C:trans-Golgi network"/>
    <property type="evidence" value="ECO:0007669"/>
    <property type="project" value="TreeGrafter"/>
</dbReference>
<dbReference type="InterPro" id="IPR013935">
    <property type="entry name" value="Trs120_TRAPPC9"/>
</dbReference>
<dbReference type="InterPro" id="IPR058568">
    <property type="entry name" value="Ig_TRAPPC9_Trs120_4th"/>
</dbReference>
<evidence type="ECO:0000259" key="5">
    <source>
        <dbReference type="Pfam" id="PF26251"/>
    </source>
</evidence>
<feature type="domain" description="Trs120/TRAPPC9 third Ig-like" evidence="7">
    <location>
        <begin position="1433"/>
        <end position="1540"/>
    </location>
</feature>
<organism evidence="9 10">
    <name type="scientific">Ceraceosorus guamensis</name>
    <dbReference type="NCBI Taxonomy" id="1522189"/>
    <lineage>
        <taxon>Eukaryota</taxon>
        <taxon>Fungi</taxon>
        <taxon>Dikarya</taxon>
        <taxon>Basidiomycota</taxon>
        <taxon>Ustilaginomycotina</taxon>
        <taxon>Exobasidiomycetes</taxon>
        <taxon>Ceraceosorales</taxon>
        <taxon>Ceraceosoraceae</taxon>
        <taxon>Ceraceosorus</taxon>
    </lineage>
</organism>
<keyword evidence="10" id="KW-1185">Reference proteome</keyword>
<evidence type="ECO:0000256" key="2">
    <source>
        <dbReference type="ARBA" id="ARBA00023034"/>
    </source>
</evidence>
<reference evidence="9 10" key="1">
    <citation type="journal article" date="2018" name="Mol. Biol. Evol.">
        <title>Broad Genomic Sampling Reveals a Smut Pathogenic Ancestry of the Fungal Clade Ustilaginomycotina.</title>
        <authorList>
            <person name="Kijpornyongpan T."/>
            <person name="Mondo S.J."/>
            <person name="Barry K."/>
            <person name="Sandor L."/>
            <person name="Lee J."/>
            <person name="Lipzen A."/>
            <person name="Pangilinan J."/>
            <person name="LaButti K."/>
            <person name="Hainaut M."/>
            <person name="Henrissat B."/>
            <person name="Grigoriev I.V."/>
            <person name="Spatafora J.W."/>
            <person name="Aime M.C."/>
        </authorList>
    </citation>
    <scope>NUCLEOTIDE SEQUENCE [LARGE SCALE GENOMIC DNA]</scope>
    <source>
        <strain evidence="9 10">MCA 4658</strain>
    </source>
</reference>
<feature type="compositionally biased region" description="Low complexity" evidence="3">
    <location>
        <begin position="331"/>
        <end position="341"/>
    </location>
</feature>
<evidence type="ECO:0000259" key="8">
    <source>
        <dbReference type="Pfam" id="PF26283"/>
    </source>
</evidence>
<evidence type="ECO:0000259" key="4">
    <source>
        <dbReference type="Pfam" id="PF08626"/>
    </source>
</evidence>
<evidence type="ECO:0000256" key="1">
    <source>
        <dbReference type="ARBA" id="ARBA00004555"/>
    </source>
</evidence>
<accession>A0A316VY53</accession>
<feature type="compositionally biased region" description="Basic and acidic residues" evidence="3">
    <location>
        <begin position="562"/>
        <end position="578"/>
    </location>
</feature>
<feature type="compositionally biased region" description="Low complexity" evidence="3">
    <location>
        <begin position="245"/>
        <end position="257"/>
    </location>
</feature>
<feature type="compositionally biased region" description="Low complexity" evidence="3">
    <location>
        <begin position="23"/>
        <end position="52"/>
    </location>
</feature>
<name>A0A316VY53_9BASI</name>
<proteinExistence type="predicted"/>
<dbReference type="OrthoDB" id="27962at2759"/>
<feature type="compositionally biased region" description="Acidic residues" evidence="3">
    <location>
        <begin position="221"/>
        <end position="231"/>
    </location>
</feature>
<keyword evidence="2" id="KW-0333">Golgi apparatus</keyword>
<feature type="domain" description="Trs120/TRAPPC9 first Ig-like" evidence="6">
    <location>
        <begin position="1052"/>
        <end position="1224"/>
    </location>
</feature>
<dbReference type="PANTHER" id="PTHR21512">
    <property type="entry name" value="TRAFFICKING PROTEIN PARTICLE COMPLEX SUBUNIT 9"/>
    <property type="match status" value="1"/>
</dbReference>
<feature type="region of interest" description="Disordered" evidence="3">
    <location>
        <begin position="848"/>
        <end position="867"/>
    </location>
</feature>
<feature type="compositionally biased region" description="Acidic residues" evidence="3">
    <location>
        <begin position="852"/>
        <end position="862"/>
    </location>
</feature>
<dbReference type="EMBL" id="KZ819418">
    <property type="protein sequence ID" value="PWN40405.1"/>
    <property type="molecule type" value="Genomic_DNA"/>
</dbReference>
<feature type="domain" description="Trs120/TRAPPC9 N-terminal" evidence="4">
    <location>
        <begin position="71"/>
        <end position="208"/>
    </location>
</feature>
<dbReference type="Pfam" id="PF08626">
    <property type="entry name" value="TRAPPC9-Trs120"/>
    <property type="match status" value="1"/>
</dbReference>
<feature type="region of interest" description="Disordered" evidence="3">
    <location>
        <begin position="218"/>
        <end position="267"/>
    </location>
</feature>
<dbReference type="Pfam" id="PF26254">
    <property type="entry name" value="Ig_TRAPPC9-Trs120_1st"/>
    <property type="match status" value="1"/>
</dbReference>
<feature type="region of interest" description="Disordered" evidence="3">
    <location>
        <begin position="546"/>
        <end position="583"/>
    </location>
</feature>
<dbReference type="InterPro" id="IPR058567">
    <property type="entry name" value="Ig_TRAPPC9_Trs120_3rd"/>
</dbReference>
<feature type="region of interest" description="Disordered" evidence="3">
    <location>
        <begin position="1629"/>
        <end position="1662"/>
    </location>
</feature>
<feature type="region of interest" description="Disordered" evidence="3">
    <location>
        <begin position="1715"/>
        <end position="1734"/>
    </location>
</feature>
<feature type="region of interest" description="Disordered" evidence="3">
    <location>
        <begin position="408"/>
        <end position="434"/>
    </location>
</feature>
<feature type="compositionally biased region" description="Low complexity" evidence="3">
    <location>
        <begin position="384"/>
        <end position="396"/>
    </location>
</feature>
<dbReference type="InterPro" id="IPR058563">
    <property type="entry name" value="Trs120_TRAPPC9_N"/>
</dbReference>
<dbReference type="Proteomes" id="UP000245783">
    <property type="component" value="Unassembled WGS sequence"/>
</dbReference>
<evidence type="ECO:0008006" key="11">
    <source>
        <dbReference type="Google" id="ProtNLM"/>
    </source>
</evidence>
<evidence type="ECO:0000259" key="7">
    <source>
        <dbReference type="Pfam" id="PF26282"/>
    </source>
</evidence>
<comment type="subcellular location">
    <subcellularLocation>
        <location evidence="1">Golgi apparatus</location>
    </subcellularLocation>
</comment>
<sequence>MRRAQSTHGPGQGHEHGHGNGHGASHSLSSQASQTSISSSHVSTPTTSTSMSGFGANLDESDSSQAVGEKSFCSPAMINILLVPAHPHVPKEEFERWSKAVKYFENVRLSDLPPSKNGARRVGSNTPLGKKGEVHISFITWYDSSHDFLSPFSVHRQVLGVLGLGTSTSDGRHRHALERAPTRLKRDHPYALSHRVWAFDIGAVRPQTMDLSSLMAAVNDQTEEEEDEDEAGSGSVRGYDLSGNSAKTSSPSTSSPSRSKRASSGGFTGRDVQDLVVFPAVRADLKDVKFYLRTLLPEFIAQVVDNLQLAVDALQGTPLETPRETLVNALGSSSGSRSGDSGYRGEGKASAGQEIMHRGPVSPTGDMGTVSSPLSIPLPHQHAPTSPGPLTSPTSATSRASAFFSSFSSSSKSTGTVDSSAASQSSSPGSSSVAGGALATAALSSASSTSASSSAISNKVRKSIKRQSVGLTGPHGLGRFSKVKADAALLCGDLWSALSGYDTALGAIGRERALAGGADAVWYAGALEGWAVARVLVRRMGGSVEEKAPASSLPGGSSTSTVKEKDKKGSEKERDGTNEKPFAGTPWADIAEAYALAIQIYSKCLAPLSYLLEPAKFVTADSPRDYTHPLIHASACLAYSRFLLAIWASGGYNGEAFDQMIYGGIPPVLAETTRPTTATYIQHSTACNIQRYEIAAPASQALTHSFAALKPADQIFILSSSASVFGCIGFARRETYLLRQMQVVLLGMFARTITDRSAAQQDRSFADRPFVSSYSDDVVRTLEIARKVCDEAYAIQPEKGAAWNVLALAQGVLDVHGISTDVPTTKHISREHFLSRYLRFDELVSDLREDDGGSEEEEEAEGPEGAAKREYLRHAAGVRASWGAQASLEGLGSSRAESISGVSLLQDEAPFGWAEQQMALLRDTIGICEMLGDETSAVFFASLLLRDFHWLLAPSEQAHLIAAIHKATQDARLERGSRTLKVKYWGPPEPVVDIEAIPIDPERKTFTRPAHEIRNGSGENAPDLLQLNAPAGLDNPFFWNHGSSGMSGNPANTESVNAAGTKMAAVCDEPCGFVVTLQNTFSVGLEIDCIKLETSGADFVPDELRGIVMPPLSTHQILLTGTPTKVGTTRARGCSIALSGCAPRSFRVLNKDAKDKVQIAQSNELDDRRLKIKATGLDARPLVLAQARMAAALQRNESSTSADVTNKKIVSTPSSKIVSCQVVDPQPLLVLQSASTPHGSLVLLDGEITTIRLQVLNAGTLPVDWIRLSFMDNLSEKMKKELNEGELNSSQAFLAEDKLLRSPVLSYSLSPRHAKHQVSPGETRELQVDVRARVGCTHLSIFADYAYVDGPGRGGLQTDEARDWYHRRLSVPLAITVLPVVELGKLEVKTLRPYEAVRTLADGLKALERAGGGLPDGLADAKLFERLLQGRPDKECLVSFPIVNAHRNNVEVVVSLKDEAYHSKLRVRRSLPQNARAQIVFPFPRLDISTEELDRPIPSLSSRQFVVPKSKSSPSEQAVARARFWLAQDIVAKLSGWRERASAVLSDGIGGANQHASLEGASTNARSSSARWIDRSTGRKGYIDLSSLMVADDHLQCLRQDPLSLSLHISAFAGGDAVQENGLVGSEEANGRLSSEKDANEGVQRTNGTLNNGVRSASKVRTELSERTLRTTAETYIDIVGTMRNESARKLRLTYRLIPIAASSSSFLSSSSDSASAFSAQQQQQPQQQQQQQSNDPLLANILVTSGNLTGNISPWPVLPDQKGHFSAGLTFLAKGQYNFIAVIEECPTFQSRGFSSDSRQHFYGAGVEAKDSHSADAAAAAAAAAARQALEMRARVQVPFKVIVDERPEG</sequence>
<evidence type="ECO:0000256" key="3">
    <source>
        <dbReference type="SAM" id="MobiDB-lite"/>
    </source>
</evidence>
<dbReference type="InterPro" id="IPR058565">
    <property type="entry name" value="Ig_TRAPPC9_Trs120_1st"/>
</dbReference>
<evidence type="ECO:0000313" key="9">
    <source>
        <dbReference type="EMBL" id="PWN40405.1"/>
    </source>
</evidence>
<dbReference type="InParanoid" id="A0A316VY53"/>
<feature type="compositionally biased region" description="Polar residues" evidence="3">
    <location>
        <begin position="1643"/>
        <end position="1655"/>
    </location>
</feature>
<dbReference type="PANTHER" id="PTHR21512:SF5">
    <property type="entry name" value="TRAFFICKING PROTEIN PARTICLE COMPLEX SUBUNIT 9"/>
    <property type="match status" value="1"/>
</dbReference>
<dbReference type="Pfam" id="PF26251">
    <property type="entry name" value="TPR_TRAPPC9-Trs120"/>
    <property type="match status" value="1"/>
</dbReference>
<dbReference type="STRING" id="1522189.A0A316VY53"/>
<dbReference type="InterPro" id="IPR058564">
    <property type="entry name" value="TPR_TRAPPC9_Trs120"/>
</dbReference>
<dbReference type="Pfam" id="PF26280">
    <property type="entry name" value="Ig_TRAPPC9-Trs120_2nd"/>
    <property type="match status" value="1"/>
</dbReference>
<feature type="domain" description="Trs120/TRAPPC9 fourth Ig-like" evidence="8">
    <location>
        <begin position="1671"/>
        <end position="1796"/>
    </location>
</feature>
<protein>
    <recommendedName>
        <fullName evidence="11">Trs120-domain-containing protein</fullName>
    </recommendedName>
</protein>
<gene>
    <name evidence="9" type="ORF">IE81DRAFT_368295</name>
</gene>
<feature type="domain" description="Trs120/TRAPPC9 TPR region" evidence="5">
    <location>
        <begin position="621"/>
        <end position="970"/>
    </location>
</feature>
<evidence type="ECO:0000313" key="10">
    <source>
        <dbReference type="Proteomes" id="UP000245783"/>
    </source>
</evidence>
<feature type="region of interest" description="Disordered" evidence="3">
    <location>
        <begin position="1"/>
        <end position="62"/>
    </location>
</feature>
<evidence type="ECO:0000259" key="6">
    <source>
        <dbReference type="Pfam" id="PF26254"/>
    </source>
</evidence>